<dbReference type="InterPro" id="IPR008979">
    <property type="entry name" value="Galactose-bd-like_sf"/>
</dbReference>
<dbReference type="InterPro" id="IPR003961">
    <property type="entry name" value="FN3_dom"/>
</dbReference>
<feature type="domain" description="P/Homo B" evidence="7">
    <location>
        <begin position="845"/>
        <end position="1003"/>
    </location>
</feature>
<keyword evidence="9" id="KW-1185">Reference proteome</keyword>
<dbReference type="SUPFAM" id="SSF49785">
    <property type="entry name" value="Galactose-binding domain-like"/>
    <property type="match status" value="1"/>
</dbReference>
<evidence type="ECO:0000259" key="6">
    <source>
        <dbReference type="PROSITE" id="PS50853"/>
    </source>
</evidence>
<dbReference type="InterPro" id="IPR024079">
    <property type="entry name" value="MetalloPept_cat_dom_sf"/>
</dbReference>
<reference evidence="8 9" key="1">
    <citation type="submission" date="2017-04" db="EMBL/GenBank/DDBJ databases">
        <title>Complete genome sequence of Flavobacterium kingsejong AJ004.</title>
        <authorList>
            <person name="Lee P.C."/>
        </authorList>
    </citation>
    <scope>NUCLEOTIDE SEQUENCE [LARGE SCALE GENOMIC DNA]</scope>
    <source>
        <strain evidence="8 9">AJ004</strain>
    </source>
</reference>
<feature type="region of interest" description="Disordered" evidence="4">
    <location>
        <begin position="464"/>
        <end position="488"/>
    </location>
</feature>
<evidence type="ECO:0000313" key="8">
    <source>
        <dbReference type="EMBL" id="AWG24854.1"/>
    </source>
</evidence>
<dbReference type="GO" id="GO:0008237">
    <property type="term" value="F:metallopeptidase activity"/>
    <property type="evidence" value="ECO:0007669"/>
    <property type="project" value="InterPro"/>
</dbReference>
<feature type="signal peptide" evidence="5">
    <location>
        <begin position="1"/>
        <end position="20"/>
    </location>
</feature>
<dbReference type="NCBIfam" id="TIGR04183">
    <property type="entry name" value="Por_Secre_tail"/>
    <property type="match status" value="1"/>
</dbReference>
<dbReference type="OrthoDB" id="9792152at2"/>
<evidence type="ECO:0000256" key="4">
    <source>
        <dbReference type="SAM" id="MobiDB-lite"/>
    </source>
</evidence>
<evidence type="ECO:0000313" key="9">
    <source>
        <dbReference type="Proteomes" id="UP000244677"/>
    </source>
</evidence>
<evidence type="ECO:0000256" key="1">
    <source>
        <dbReference type="ARBA" id="ARBA00022670"/>
    </source>
</evidence>
<feature type="domain" description="Fibronectin type-III" evidence="6">
    <location>
        <begin position="768"/>
        <end position="857"/>
    </location>
</feature>
<organism evidence="8 9">
    <name type="scientific">Flavobacterium kingsejongi</name>
    <dbReference type="NCBI Taxonomy" id="1678728"/>
    <lineage>
        <taxon>Bacteria</taxon>
        <taxon>Pseudomonadati</taxon>
        <taxon>Bacteroidota</taxon>
        <taxon>Flavobacteriia</taxon>
        <taxon>Flavobacteriales</taxon>
        <taxon>Flavobacteriaceae</taxon>
        <taxon>Flavobacterium</taxon>
    </lineage>
</organism>
<dbReference type="SUPFAM" id="SSF55486">
    <property type="entry name" value="Metalloproteases ('zincins'), catalytic domain"/>
    <property type="match status" value="1"/>
</dbReference>
<keyword evidence="1" id="KW-0645">Protease</keyword>
<keyword evidence="3" id="KW-0378">Hydrolase</keyword>
<dbReference type="GO" id="GO:0004252">
    <property type="term" value="F:serine-type endopeptidase activity"/>
    <property type="evidence" value="ECO:0007669"/>
    <property type="project" value="InterPro"/>
</dbReference>
<dbReference type="InterPro" id="IPR013783">
    <property type="entry name" value="Ig-like_fold"/>
</dbReference>
<dbReference type="Gene3D" id="2.60.120.260">
    <property type="entry name" value="Galactose-binding domain-like"/>
    <property type="match status" value="1"/>
</dbReference>
<dbReference type="SUPFAM" id="SSF49265">
    <property type="entry name" value="Fibronectin type III"/>
    <property type="match status" value="1"/>
</dbReference>
<dbReference type="Gene3D" id="3.40.390.10">
    <property type="entry name" value="Collagenase (Catalytic Domain)"/>
    <property type="match status" value="1"/>
</dbReference>
<dbReference type="AlphaFoldDB" id="A0A2S1LM91"/>
<gene>
    <name evidence="8" type="ORF">FK004_06225</name>
</gene>
<evidence type="ECO:0000259" key="7">
    <source>
        <dbReference type="PROSITE" id="PS51829"/>
    </source>
</evidence>
<dbReference type="GO" id="GO:0006508">
    <property type="term" value="P:proteolysis"/>
    <property type="evidence" value="ECO:0007669"/>
    <property type="project" value="UniProtKB-KW"/>
</dbReference>
<protein>
    <recommendedName>
        <fullName evidence="10">Propanediol utilization protein</fullName>
    </recommendedName>
</protein>
<dbReference type="Gene3D" id="2.60.40.10">
    <property type="entry name" value="Immunoglobulins"/>
    <property type="match status" value="2"/>
</dbReference>
<name>A0A2S1LM91_9FLAO</name>
<dbReference type="InterPro" id="IPR026444">
    <property type="entry name" value="Secre_tail"/>
</dbReference>
<dbReference type="RefSeq" id="WP_108736481.1">
    <property type="nucleotide sequence ID" value="NZ_CP020919.1"/>
</dbReference>
<dbReference type="PROSITE" id="PS51829">
    <property type="entry name" value="P_HOMO_B"/>
    <property type="match status" value="1"/>
</dbReference>
<evidence type="ECO:0000256" key="5">
    <source>
        <dbReference type="SAM" id="SignalP"/>
    </source>
</evidence>
<accession>A0A2S1LM91</accession>
<dbReference type="PROSITE" id="PS50853">
    <property type="entry name" value="FN3"/>
    <property type="match status" value="1"/>
</dbReference>
<dbReference type="Pfam" id="PF01483">
    <property type="entry name" value="P_proprotein"/>
    <property type="match status" value="1"/>
</dbReference>
<dbReference type="InterPro" id="IPR002884">
    <property type="entry name" value="P_dom"/>
</dbReference>
<dbReference type="Pfam" id="PF13583">
    <property type="entry name" value="Reprolysin_4"/>
    <property type="match status" value="1"/>
</dbReference>
<dbReference type="Proteomes" id="UP000244677">
    <property type="component" value="Chromosome"/>
</dbReference>
<dbReference type="KEGG" id="fki:FK004_06225"/>
<dbReference type="Pfam" id="PF18962">
    <property type="entry name" value="Por_Secre_tail"/>
    <property type="match status" value="1"/>
</dbReference>
<evidence type="ECO:0000256" key="3">
    <source>
        <dbReference type="ARBA" id="ARBA00022801"/>
    </source>
</evidence>
<dbReference type="InterPro" id="IPR036116">
    <property type="entry name" value="FN3_sf"/>
</dbReference>
<evidence type="ECO:0008006" key="10">
    <source>
        <dbReference type="Google" id="ProtNLM"/>
    </source>
</evidence>
<evidence type="ECO:0000256" key="2">
    <source>
        <dbReference type="ARBA" id="ARBA00022729"/>
    </source>
</evidence>
<feature type="compositionally biased region" description="Polar residues" evidence="4">
    <location>
        <begin position="464"/>
        <end position="481"/>
    </location>
</feature>
<sequence length="1091" mass="115639">MKKTLLLTIVAVLAFSLSYSQTDKLWLSTAKKEGITVSKNTERASFPTEFKLFQLNLTSFRQALSKGNAQGKSNAGIIISVPNANGGMENFRIIENSNFTSELQAQYPEIRSYSGIGIDDKFAQIRLSADPNGIQAMIFRTDRQNEFIEPYSTDGQTYAVFNSSRNKGNLPFTCSTPDQALMKGLAEKAPTSTLSNTGELLTFRLALSCNGQYANYFGATSAANAALVVAAFNATMTRVNGVFEKDLSIHMNLIANTTSVIYYNGSTDPYSNNMNNWNGELQSTLTNVIGEANYDIGHMFGRSGGGGNAGCIGCVCVNGQKGSGITSPADGVPAGDNFDIDYVTHEMGHQFGGNHTYSYAVEGTGVNVEVGSGSTIMGYAGITPYDVQSHSDDYFTYATIKQIQDNMAGKTCPVRTPLTNIAPIVNAGADYTIPKSTPFMLTGVASDPNNDPITYCWEQNDSPVAQNQTGSGSAASATKTGGPNWRSYDPVSSPTRYFPPLARVLANQSTTQGLDINTEALSSVSRTLNFTLTCRDNIEGGGQTNTDAMVVTVNAAAGPFLVTFPNASVSLAGGSNQTVTWDVAGTTANGINAAYVDILLSTDGGNTYPVVLASKVPNDGSEIVTVPNTPGTQNRIMIKGYNHIFYDLSNANFTITAAPSTFAVAFSGTSGDQNRSACSGSPISYIIKYNALAGFNGTTTFSATGNPAGTTVTFSPATMSASGDVTMTISNNTVPGFYPLVVTATSGAVSKTVPFYFELLNSDFGTMVLTAPANAATAQNTTVNLSWSANANASLYEVVFATDDAFTNIITSQIIAATNLTVSALQESTQYFWKVLPKNSSCSGTVSETFSFTTGVLTCGTVASNTTPITISASGTPTINSVINIPTSYSISDVKVTMNITHTYVSDLTATLISPTGIAIPLFTEPCGSNDNINATFTDQGTALVCGNLPAISGNVLPQQALSILNGQDAQGAWTLRIRDGYASDGGILNSWSLEFCTADALSVKQDAFANLAVYPNPNNGNFNVQFTNISSVNDIKISVYDMRGRNIFEKTYANQATFNENIQLNTVQAGVYLLNISDGERKEVKRIIIK</sequence>
<keyword evidence="2 5" id="KW-0732">Signal</keyword>
<proteinExistence type="predicted"/>
<dbReference type="EMBL" id="CP020919">
    <property type="protein sequence ID" value="AWG24854.1"/>
    <property type="molecule type" value="Genomic_DNA"/>
</dbReference>
<feature type="chain" id="PRO_5015509017" description="Propanediol utilization protein" evidence="5">
    <location>
        <begin position="21"/>
        <end position="1091"/>
    </location>
</feature>